<protein>
    <submittedName>
        <fullName evidence="2">Uncharacterized protein</fullName>
    </submittedName>
</protein>
<keyword evidence="3" id="KW-1185">Reference proteome</keyword>
<accession>A0A543J4J0</accession>
<dbReference type="InterPro" id="IPR054221">
    <property type="entry name" value="DUF6941"/>
</dbReference>
<sequence length="89" mass="9974">MSDAAQIDASGKVGLLGAGWTITGPNVPPMAVTVFLRVPWEEAGQRRTFRIRLLDEEDQPVYRPEATKIRSNSPVNCSSTRSEHYRMTR</sequence>
<dbReference type="AlphaFoldDB" id="A0A543J4J0"/>
<evidence type="ECO:0000313" key="3">
    <source>
        <dbReference type="Proteomes" id="UP000319213"/>
    </source>
</evidence>
<dbReference type="Pfam" id="PF22091">
    <property type="entry name" value="DUF6941"/>
    <property type="match status" value="1"/>
</dbReference>
<proteinExistence type="predicted"/>
<reference evidence="2 3" key="1">
    <citation type="submission" date="2019-06" db="EMBL/GenBank/DDBJ databases">
        <title>Sequencing the genomes of 1000 actinobacteria strains.</title>
        <authorList>
            <person name="Klenk H.-P."/>
        </authorList>
    </citation>
    <scope>NUCLEOTIDE SEQUENCE [LARGE SCALE GENOMIC DNA]</scope>
    <source>
        <strain evidence="2 3">DSM 43186</strain>
    </source>
</reference>
<feature type="region of interest" description="Disordered" evidence="1">
    <location>
        <begin position="66"/>
        <end position="89"/>
    </location>
</feature>
<dbReference type="EMBL" id="VFPQ01000001">
    <property type="protein sequence ID" value="TQM77747.1"/>
    <property type="molecule type" value="Genomic_DNA"/>
</dbReference>
<evidence type="ECO:0000313" key="2">
    <source>
        <dbReference type="EMBL" id="TQM77747.1"/>
    </source>
</evidence>
<gene>
    <name evidence="2" type="ORF">FHX40_4518</name>
</gene>
<evidence type="ECO:0000256" key="1">
    <source>
        <dbReference type="SAM" id="MobiDB-lite"/>
    </source>
</evidence>
<comment type="caution">
    <text evidence="2">The sequence shown here is derived from an EMBL/GenBank/DDBJ whole genome shotgun (WGS) entry which is preliminary data.</text>
</comment>
<name>A0A543J4J0_9ACTN</name>
<dbReference type="Proteomes" id="UP000319213">
    <property type="component" value="Unassembled WGS sequence"/>
</dbReference>
<feature type="compositionally biased region" description="Polar residues" evidence="1">
    <location>
        <begin position="69"/>
        <end position="80"/>
    </location>
</feature>
<organism evidence="2 3">
    <name type="scientific">Thermopolyspora flexuosa</name>
    <dbReference type="NCBI Taxonomy" id="103836"/>
    <lineage>
        <taxon>Bacteria</taxon>
        <taxon>Bacillati</taxon>
        <taxon>Actinomycetota</taxon>
        <taxon>Actinomycetes</taxon>
        <taxon>Streptosporangiales</taxon>
        <taxon>Streptosporangiaceae</taxon>
        <taxon>Thermopolyspora</taxon>
    </lineage>
</organism>